<evidence type="ECO:0000313" key="1">
    <source>
        <dbReference type="EMBL" id="GAA4520478.1"/>
    </source>
</evidence>
<sequence length="239" mass="26483">MGNTGIAIGSVYSSTNNAAGLGVLSSATAAIAYQPHHMSKDLRYQALYLGMPFHQLGAAGLSVHSYGIVHTSRFLQATLSYVRSFGGVIHTSISANYHNFSVQGYQSDHAYSADLGLLLNIWERLNLGFVFRNITFTSFNDETEQHIPVEIGFGSLYRMSDELSLALDTYYQHYEGVDVRAGICYGLGERIFFRGGVSLHPRTYFAGIGVRLKEFQIDFSSSFHYRLGTSPQLALAYEF</sequence>
<dbReference type="SUPFAM" id="SSF56935">
    <property type="entry name" value="Porins"/>
    <property type="match status" value="1"/>
</dbReference>
<protein>
    <recommendedName>
        <fullName evidence="3">PorV/PorQ family protein</fullName>
    </recommendedName>
</protein>
<accession>A0ABP8R7V8</accession>
<gene>
    <name evidence="1" type="ORF">GCM10023173_24780</name>
</gene>
<dbReference type="Proteomes" id="UP001500394">
    <property type="component" value="Unassembled WGS sequence"/>
</dbReference>
<name>A0ABP8R7V8_9SPHI</name>
<evidence type="ECO:0000313" key="2">
    <source>
        <dbReference type="Proteomes" id="UP001500394"/>
    </source>
</evidence>
<keyword evidence="2" id="KW-1185">Reference proteome</keyword>
<evidence type="ECO:0008006" key="3">
    <source>
        <dbReference type="Google" id="ProtNLM"/>
    </source>
</evidence>
<dbReference type="EMBL" id="BAABGR010000038">
    <property type="protein sequence ID" value="GAA4520478.1"/>
    <property type="molecule type" value="Genomic_DNA"/>
</dbReference>
<organism evidence="1 2">
    <name type="scientific">Sphingobacterium thermophilum</name>
    <dbReference type="NCBI Taxonomy" id="768534"/>
    <lineage>
        <taxon>Bacteria</taxon>
        <taxon>Pseudomonadati</taxon>
        <taxon>Bacteroidota</taxon>
        <taxon>Sphingobacteriia</taxon>
        <taxon>Sphingobacteriales</taxon>
        <taxon>Sphingobacteriaceae</taxon>
        <taxon>Sphingobacterium</taxon>
    </lineage>
</organism>
<reference evidence="2" key="1">
    <citation type="journal article" date="2019" name="Int. J. Syst. Evol. Microbiol.">
        <title>The Global Catalogue of Microorganisms (GCM) 10K type strain sequencing project: providing services to taxonomists for standard genome sequencing and annotation.</title>
        <authorList>
            <consortium name="The Broad Institute Genomics Platform"/>
            <consortium name="The Broad Institute Genome Sequencing Center for Infectious Disease"/>
            <person name="Wu L."/>
            <person name="Ma J."/>
        </authorList>
    </citation>
    <scope>NUCLEOTIDE SEQUENCE [LARGE SCALE GENOMIC DNA]</scope>
    <source>
        <strain evidence="2">JCM 17858</strain>
    </source>
</reference>
<dbReference type="Gene3D" id="2.40.160.60">
    <property type="entry name" value="Outer membrane protein transport protein (OMPP1/FadL/TodX)"/>
    <property type="match status" value="1"/>
</dbReference>
<comment type="caution">
    <text evidence="1">The sequence shown here is derived from an EMBL/GenBank/DDBJ whole genome shotgun (WGS) entry which is preliminary data.</text>
</comment>
<proteinExistence type="predicted"/>